<dbReference type="EMBL" id="SOZI01000061">
    <property type="protein sequence ID" value="TNY20649.1"/>
    <property type="molecule type" value="Genomic_DNA"/>
</dbReference>
<organism evidence="5 6">
    <name type="scientific">Rhodotorula diobovata</name>
    <dbReference type="NCBI Taxonomy" id="5288"/>
    <lineage>
        <taxon>Eukaryota</taxon>
        <taxon>Fungi</taxon>
        <taxon>Dikarya</taxon>
        <taxon>Basidiomycota</taxon>
        <taxon>Pucciniomycotina</taxon>
        <taxon>Microbotryomycetes</taxon>
        <taxon>Sporidiobolales</taxon>
        <taxon>Sporidiobolaceae</taxon>
        <taxon>Rhodotorula</taxon>
    </lineage>
</organism>
<sequence length="370" mass="39124">MSDPTEDTAAAAMPAPTFKRKKRPAQARSVDPKPLADSALQDADDDHRDSTSETLDELLALRRLKRSTAGLELDRLNSGERRKRAKAAPSAAAGEQGAEGYVLREDGTVEGTQGGLRGGSGGAAAAGQDRLRDDAESHDARQRKIIKTDNFTGQTNTVDVDKHMLAYIDAELAKRRDPSSASGSSGAAAAASNKPLDPRDELYAVADKYKFADIAALEEGKKARDEDEGNVTLSASMLMGIPEVDLGIDTKLANIEATEKAKRQLSDAKAAARAARLAHDEADEMAADRFYRHRRPLESDTDALERARAAAAAAADPALADPDYALRKARPGAGGGGRRELATDDMAMARFKKRQQGTFGGGGGGGGGKR</sequence>
<dbReference type="InterPro" id="IPR010756">
    <property type="entry name" value="Tls1-like"/>
</dbReference>
<evidence type="ECO:0000313" key="5">
    <source>
        <dbReference type="EMBL" id="TNY20649.1"/>
    </source>
</evidence>
<feature type="region of interest" description="Disordered" evidence="4">
    <location>
        <begin position="69"/>
        <end position="148"/>
    </location>
</feature>
<dbReference type="GO" id="GO:0000398">
    <property type="term" value="P:mRNA splicing, via spliceosome"/>
    <property type="evidence" value="ECO:0007669"/>
    <property type="project" value="TreeGrafter"/>
</dbReference>
<evidence type="ECO:0000256" key="1">
    <source>
        <dbReference type="ARBA" id="ARBA00004123"/>
    </source>
</evidence>
<reference evidence="5 6" key="1">
    <citation type="submission" date="2019-03" db="EMBL/GenBank/DDBJ databases">
        <title>Rhodosporidium diobovatum UCD-FST 08-225 genome sequencing, assembly, and annotation.</title>
        <authorList>
            <person name="Fakankun I.U."/>
            <person name="Fristensky B."/>
            <person name="Levin D.B."/>
        </authorList>
    </citation>
    <scope>NUCLEOTIDE SEQUENCE [LARGE SCALE GENOMIC DNA]</scope>
    <source>
        <strain evidence="5 6">UCD-FST 08-225</strain>
    </source>
</reference>
<feature type="compositionally biased region" description="Gly residues" evidence="4">
    <location>
        <begin position="358"/>
        <end position="370"/>
    </location>
</feature>
<dbReference type="PANTHER" id="PTHR13486:SF2">
    <property type="entry name" value="SPLICING FACTOR C9ORF78"/>
    <property type="match status" value="1"/>
</dbReference>
<feature type="region of interest" description="Disordered" evidence="4">
    <location>
        <begin position="326"/>
        <end position="370"/>
    </location>
</feature>
<feature type="region of interest" description="Disordered" evidence="4">
    <location>
        <begin position="1"/>
        <end position="52"/>
    </location>
</feature>
<comment type="subcellular location">
    <subcellularLocation>
        <location evidence="1">Nucleus</location>
    </subcellularLocation>
</comment>
<feature type="compositionally biased region" description="Basic and acidic residues" evidence="4">
    <location>
        <begin position="129"/>
        <end position="142"/>
    </location>
</feature>
<accession>A0A5C5FWH4</accession>
<keyword evidence="3" id="KW-0539">Nucleus</keyword>
<keyword evidence="6" id="KW-1185">Reference proteome</keyword>
<gene>
    <name evidence="5" type="ORF">DMC30DRAFT_377099</name>
</gene>
<dbReference type="GO" id="GO:0005681">
    <property type="term" value="C:spliceosomal complex"/>
    <property type="evidence" value="ECO:0007669"/>
    <property type="project" value="TreeGrafter"/>
</dbReference>
<evidence type="ECO:0000256" key="3">
    <source>
        <dbReference type="ARBA" id="ARBA00023242"/>
    </source>
</evidence>
<dbReference type="OrthoDB" id="5627at2759"/>
<evidence type="ECO:0000256" key="4">
    <source>
        <dbReference type="SAM" id="MobiDB-lite"/>
    </source>
</evidence>
<dbReference type="Proteomes" id="UP000311382">
    <property type="component" value="Unassembled WGS sequence"/>
</dbReference>
<name>A0A5C5FWH4_9BASI</name>
<feature type="compositionally biased region" description="Low complexity" evidence="4">
    <location>
        <begin position="179"/>
        <end position="192"/>
    </location>
</feature>
<feature type="compositionally biased region" description="Gly residues" evidence="4">
    <location>
        <begin position="112"/>
        <end position="124"/>
    </location>
</feature>
<feature type="compositionally biased region" description="Low complexity" evidence="4">
    <location>
        <begin position="87"/>
        <end position="100"/>
    </location>
</feature>
<dbReference type="STRING" id="5288.A0A5C5FWH4"/>
<evidence type="ECO:0000313" key="6">
    <source>
        <dbReference type="Proteomes" id="UP000311382"/>
    </source>
</evidence>
<comment type="caution">
    <text evidence="5">The sequence shown here is derived from an EMBL/GenBank/DDBJ whole genome shotgun (WGS) entry which is preliminary data.</text>
</comment>
<dbReference type="AlphaFoldDB" id="A0A5C5FWH4"/>
<evidence type="ECO:0000256" key="2">
    <source>
        <dbReference type="ARBA" id="ARBA00007643"/>
    </source>
</evidence>
<dbReference type="Pfam" id="PF07052">
    <property type="entry name" value="Hep_59"/>
    <property type="match status" value="1"/>
</dbReference>
<protein>
    <submittedName>
        <fullName evidence="5">Hepatocellular carcinoma-associated antigen 59-domain-containing protein</fullName>
    </submittedName>
</protein>
<comment type="similarity">
    <text evidence="2">Belongs to the TLS1 family.</text>
</comment>
<feature type="region of interest" description="Disordered" evidence="4">
    <location>
        <begin position="174"/>
        <end position="197"/>
    </location>
</feature>
<proteinExistence type="inferred from homology"/>
<dbReference type="PANTHER" id="PTHR13486">
    <property type="entry name" value="TELOMERE LENGTH AND SILENCING PROTEIN 1 TLS1 FAMILY MEMBER"/>
    <property type="match status" value="1"/>
</dbReference>